<evidence type="ECO:0000256" key="12">
    <source>
        <dbReference type="HAMAP-Rule" id="MF_00188"/>
    </source>
</evidence>
<accession>D1CFU0</accession>
<evidence type="ECO:0000313" key="14">
    <source>
        <dbReference type="EMBL" id="ACZ41796.1"/>
    </source>
</evidence>
<evidence type="ECO:0000256" key="5">
    <source>
        <dbReference type="ARBA" id="ARBA00022692"/>
    </source>
</evidence>
<evidence type="ECO:0000313" key="15">
    <source>
        <dbReference type="Proteomes" id="UP000000323"/>
    </source>
</evidence>
<sequence>MMSKNGIKTVFLLTLLTGLFLLVGMLLGGRQGLVFAFVLALGMNFFSYWYSDKIALMMTGAREVGWEEAPELHQIVEQLAHQARIPKPRVYIIDSPAANAFATGRDPKHAAVAVTTGIMSILNRDELAGVIAHELTHVRNRDTLIQTIVATIAGAIMFLANMARWAFIFGGYSRSDDREGGANPLGALLVIIVAPIAATLVQLAISRSREYAADEGAAKLTGRPLDLASALQKLEASVAMHPMRVSPAASHLFIVQPLRGADLASLFSTHPPVAKRVARLYQIAQQMHGPSFAFS</sequence>
<comment type="cofactor">
    <cofactor evidence="12">
        <name>Zn(2+)</name>
        <dbReference type="ChEBI" id="CHEBI:29105"/>
    </cofactor>
    <text evidence="12">Binds 1 zinc ion per subunit.</text>
</comment>
<organism evidence="14 15">
    <name type="scientific">Thermobaculum terrenum (strain ATCC BAA-798 / CCMEE 7001 / YNP1)</name>
    <dbReference type="NCBI Taxonomy" id="525904"/>
    <lineage>
        <taxon>Bacteria</taxon>
        <taxon>Bacillati</taxon>
        <taxon>Chloroflexota</taxon>
        <taxon>Chloroflexia</taxon>
        <taxon>Candidatus Thermobaculales</taxon>
        <taxon>Candidatus Thermobaculaceae</taxon>
        <taxon>Thermobaculum</taxon>
    </lineage>
</organism>
<dbReference type="HOGENOM" id="CLU_042266_3_0_0"/>
<dbReference type="EMBL" id="CP001825">
    <property type="protein sequence ID" value="ACZ41796.1"/>
    <property type="molecule type" value="Genomic_DNA"/>
</dbReference>
<keyword evidence="6 12" id="KW-0479">Metal-binding</keyword>
<comment type="similarity">
    <text evidence="2 12">Belongs to the peptidase M48B family.</text>
</comment>
<evidence type="ECO:0000256" key="1">
    <source>
        <dbReference type="ARBA" id="ARBA00004651"/>
    </source>
</evidence>
<feature type="binding site" evidence="12">
    <location>
        <position position="210"/>
    </location>
    <ligand>
        <name>Zn(2+)</name>
        <dbReference type="ChEBI" id="CHEBI:29105"/>
        <note>catalytic</note>
    </ligand>
</feature>
<name>D1CFU0_THET1</name>
<feature type="transmembrane region" description="Helical" evidence="12">
    <location>
        <begin position="187"/>
        <end position="205"/>
    </location>
</feature>
<keyword evidence="15" id="KW-1185">Reference proteome</keyword>
<dbReference type="GO" id="GO:0004222">
    <property type="term" value="F:metalloendopeptidase activity"/>
    <property type="evidence" value="ECO:0007669"/>
    <property type="project" value="UniProtKB-UniRule"/>
</dbReference>
<dbReference type="Pfam" id="PF01435">
    <property type="entry name" value="Peptidase_M48"/>
    <property type="match status" value="1"/>
</dbReference>
<feature type="transmembrane region" description="Helical" evidence="12">
    <location>
        <begin position="7"/>
        <end position="27"/>
    </location>
</feature>
<feature type="domain" description="Peptidase M48" evidence="13">
    <location>
        <begin position="68"/>
        <end position="282"/>
    </location>
</feature>
<evidence type="ECO:0000256" key="10">
    <source>
        <dbReference type="ARBA" id="ARBA00023049"/>
    </source>
</evidence>
<feature type="transmembrane region" description="Helical" evidence="12">
    <location>
        <begin position="33"/>
        <end position="50"/>
    </location>
</feature>
<dbReference type="Gene3D" id="3.30.2010.10">
    <property type="entry name" value="Metalloproteases ('zincins'), catalytic domain"/>
    <property type="match status" value="1"/>
</dbReference>
<dbReference type="GO" id="GO:0006508">
    <property type="term" value="P:proteolysis"/>
    <property type="evidence" value="ECO:0007669"/>
    <property type="project" value="UniProtKB-KW"/>
</dbReference>
<dbReference type="PANTHER" id="PTHR43221:SF1">
    <property type="entry name" value="PROTEASE HTPX"/>
    <property type="match status" value="1"/>
</dbReference>
<dbReference type="CDD" id="cd07336">
    <property type="entry name" value="M48B_HtpX_like"/>
    <property type="match status" value="1"/>
</dbReference>
<protein>
    <recommendedName>
        <fullName evidence="12">Protease HtpX homolog</fullName>
        <ecNumber evidence="12">3.4.24.-</ecNumber>
    </recommendedName>
</protein>
<dbReference type="InterPro" id="IPR050083">
    <property type="entry name" value="HtpX_protease"/>
</dbReference>
<evidence type="ECO:0000256" key="7">
    <source>
        <dbReference type="ARBA" id="ARBA00022801"/>
    </source>
</evidence>
<evidence type="ECO:0000256" key="6">
    <source>
        <dbReference type="ARBA" id="ARBA00022723"/>
    </source>
</evidence>
<dbReference type="EC" id="3.4.24.-" evidence="12"/>
<dbReference type="InterPro" id="IPR001915">
    <property type="entry name" value="Peptidase_M48"/>
</dbReference>
<evidence type="ECO:0000256" key="8">
    <source>
        <dbReference type="ARBA" id="ARBA00022833"/>
    </source>
</evidence>
<dbReference type="STRING" id="525904.Tter_0879"/>
<keyword evidence="8 12" id="KW-0862">Zinc</keyword>
<dbReference type="HAMAP" id="MF_00188">
    <property type="entry name" value="Pept_M48_protease_HtpX"/>
    <property type="match status" value="1"/>
</dbReference>
<comment type="subcellular location">
    <subcellularLocation>
        <location evidence="1 12">Cell membrane</location>
        <topology evidence="1 12">Multi-pass membrane protein</topology>
    </subcellularLocation>
</comment>
<keyword evidence="5 12" id="KW-0812">Transmembrane</keyword>
<keyword evidence="10 12" id="KW-0482">Metalloprotease</keyword>
<dbReference type="GO" id="GO:0008270">
    <property type="term" value="F:zinc ion binding"/>
    <property type="evidence" value="ECO:0007669"/>
    <property type="project" value="UniProtKB-UniRule"/>
</dbReference>
<dbReference type="PANTHER" id="PTHR43221">
    <property type="entry name" value="PROTEASE HTPX"/>
    <property type="match status" value="1"/>
</dbReference>
<feature type="active site" evidence="12">
    <location>
        <position position="134"/>
    </location>
</feature>
<evidence type="ECO:0000256" key="2">
    <source>
        <dbReference type="ARBA" id="ARBA00009779"/>
    </source>
</evidence>
<dbReference type="eggNOG" id="COG0501">
    <property type="taxonomic scope" value="Bacteria"/>
</dbReference>
<evidence type="ECO:0000256" key="3">
    <source>
        <dbReference type="ARBA" id="ARBA00022475"/>
    </source>
</evidence>
<dbReference type="GO" id="GO:0005886">
    <property type="term" value="C:plasma membrane"/>
    <property type="evidence" value="ECO:0007669"/>
    <property type="project" value="UniProtKB-SubCell"/>
</dbReference>
<evidence type="ECO:0000256" key="4">
    <source>
        <dbReference type="ARBA" id="ARBA00022670"/>
    </source>
</evidence>
<evidence type="ECO:0000259" key="13">
    <source>
        <dbReference type="Pfam" id="PF01435"/>
    </source>
</evidence>
<evidence type="ECO:0000256" key="11">
    <source>
        <dbReference type="ARBA" id="ARBA00023136"/>
    </source>
</evidence>
<feature type="binding site" evidence="12">
    <location>
        <position position="137"/>
    </location>
    <ligand>
        <name>Zn(2+)</name>
        <dbReference type="ChEBI" id="CHEBI:29105"/>
        <note>catalytic</note>
    </ligand>
</feature>
<evidence type="ECO:0000256" key="9">
    <source>
        <dbReference type="ARBA" id="ARBA00022989"/>
    </source>
</evidence>
<proteinExistence type="inferred from homology"/>
<dbReference type="AlphaFoldDB" id="D1CFU0"/>
<feature type="transmembrane region" description="Helical" evidence="12">
    <location>
        <begin position="144"/>
        <end position="167"/>
    </location>
</feature>
<keyword evidence="11 12" id="KW-0472">Membrane</keyword>
<reference evidence="15" key="1">
    <citation type="journal article" date="2010" name="Stand. Genomic Sci.">
        <title>Complete genome sequence of 'Thermobaculum terrenum' type strain (YNP1).</title>
        <authorList>
            <person name="Kiss H."/>
            <person name="Cleland D."/>
            <person name="Lapidus A."/>
            <person name="Lucas S."/>
            <person name="Glavina Del Rio T."/>
            <person name="Nolan M."/>
            <person name="Tice H."/>
            <person name="Han C."/>
            <person name="Goodwin L."/>
            <person name="Pitluck S."/>
            <person name="Liolios K."/>
            <person name="Ivanova N."/>
            <person name="Mavromatis K."/>
            <person name="Ovchinnikova G."/>
            <person name="Pati A."/>
            <person name="Chen A."/>
            <person name="Palaniappan K."/>
            <person name="Land M."/>
            <person name="Hauser L."/>
            <person name="Chang Y."/>
            <person name="Jeffries C."/>
            <person name="Lu M."/>
            <person name="Brettin T."/>
            <person name="Detter J."/>
            <person name="Goker M."/>
            <person name="Tindall B."/>
            <person name="Beck B."/>
            <person name="McDermott T."/>
            <person name="Woyke T."/>
            <person name="Bristow J."/>
            <person name="Eisen J."/>
            <person name="Markowitz V."/>
            <person name="Hugenholtz P."/>
            <person name="Kyrpides N."/>
            <person name="Klenk H."/>
            <person name="Cheng J."/>
        </authorList>
    </citation>
    <scope>NUCLEOTIDE SEQUENCE [LARGE SCALE GENOMIC DNA]</scope>
    <source>
        <strain evidence="15">ATCC BAA-798 / YNP1</strain>
    </source>
</reference>
<keyword evidence="4 12" id="KW-0645">Protease</keyword>
<keyword evidence="7 12" id="KW-0378">Hydrolase</keyword>
<dbReference type="KEGG" id="ttr:Tter_0879"/>
<dbReference type="InterPro" id="IPR022919">
    <property type="entry name" value="Pept_M48_protease_HtpX"/>
</dbReference>
<keyword evidence="3 12" id="KW-1003">Cell membrane</keyword>
<gene>
    <name evidence="12" type="primary">htpX</name>
    <name evidence="14" type="ordered locus">Tter_0879</name>
</gene>
<feature type="binding site" evidence="12">
    <location>
        <position position="133"/>
    </location>
    <ligand>
        <name>Zn(2+)</name>
        <dbReference type="ChEBI" id="CHEBI:29105"/>
        <note>catalytic</note>
    </ligand>
</feature>
<keyword evidence="9 12" id="KW-1133">Transmembrane helix</keyword>
<dbReference type="Proteomes" id="UP000000323">
    <property type="component" value="Chromosome 1"/>
</dbReference>